<keyword evidence="3" id="KW-0449">Lipoprotein</keyword>
<keyword evidence="4" id="KW-1185">Reference proteome</keyword>
<evidence type="ECO:0000259" key="2">
    <source>
        <dbReference type="Pfam" id="PF03888"/>
    </source>
</evidence>
<keyword evidence="1" id="KW-0732">Signal</keyword>
<dbReference type="InterPro" id="IPR033434">
    <property type="entry name" value="MucB/RseB_N"/>
</dbReference>
<accession>A0ABW4SFX0</accession>
<dbReference type="PROSITE" id="PS51257">
    <property type="entry name" value="PROKAR_LIPOPROTEIN"/>
    <property type="match status" value="1"/>
</dbReference>
<name>A0ABW4SFX0_9BACL</name>
<evidence type="ECO:0000256" key="1">
    <source>
        <dbReference type="SAM" id="SignalP"/>
    </source>
</evidence>
<feature type="signal peptide" evidence="1">
    <location>
        <begin position="1"/>
        <end position="21"/>
    </location>
</feature>
<dbReference type="InterPro" id="IPR052944">
    <property type="entry name" value="Sporulation_related"/>
</dbReference>
<organism evidence="3 4">
    <name type="scientific">Sporosarcina siberiensis</name>
    <dbReference type="NCBI Taxonomy" id="1365606"/>
    <lineage>
        <taxon>Bacteria</taxon>
        <taxon>Bacillati</taxon>
        <taxon>Bacillota</taxon>
        <taxon>Bacilli</taxon>
        <taxon>Bacillales</taxon>
        <taxon>Caryophanaceae</taxon>
        <taxon>Sporosarcina</taxon>
    </lineage>
</organism>
<dbReference type="Pfam" id="PF03888">
    <property type="entry name" value="MucB_RseB"/>
    <property type="match status" value="1"/>
</dbReference>
<feature type="chain" id="PRO_5045851409" evidence="1">
    <location>
        <begin position="22"/>
        <end position="362"/>
    </location>
</feature>
<proteinExistence type="predicted"/>
<dbReference type="Proteomes" id="UP001597218">
    <property type="component" value="Unassembled WGS sequence"/>
</dbReference>
<feature type="domain" description="MucB/RseB N-terminal" evidence="2">
    <location>
        <begin position="47"/>
        <end position="208"/>
    </location>
</feature>
<dbReference type="PANTHER" id="PTHR37507">
    <property type="entry name" value="SPORULATION PROTEIN YDCC"/>
    <property type="match status" value="1"/>
</dbReference>
<protein>
    <submittedName>
        <fullName evidence="3">Outer membrane lipoprotein carrier protein LolA</fullName>
    </submittedName>
</protein>
<dbReference type="Gene3D" id="2.50.20.10">
    <property type="entry name" value="Lipoprotein localisation LolA/LolB/LppX"/>
    <property type="match status" value="1"/>
</dbReference>
<reference evidence="4" key="1">
    <citation type="journal article" date="2019" name="Int. J. Syst. Evol. Microbiol.">
        <title>The Global Catalogue of Microorganisms (GCM) 10K type strain sequencing project: providing services to taxonomists for standard genome sequencing and annotation.</title>
        <authorList>
            <consortium name="The Broad Institute Genomics Platform"/>
            <consortium name="The Broad Institute Genome Sequencing Center for Infectious Disease"/>
            <person name="Wu L."/>
            <person name="Ma J."/>
        </authorList>
    </citation>
    <scope>NUCLEOTIDE SEQUENCE [LARGE SCALE GENOMIC DNA]</scope>
    <source>
        <strain evidence="4">CGMCC 4.7177</strain>
    </source>
</reference>
<gene>
    <name evidence="3" type="ORF">ACFSFY_09135</name>
</gene>
<dbReference type="PANTHER" id="PTHR37507:SF2">
    <property type="entry name" value="SPORULATION PROTEIN YDCC"/>
    <property type="match status" value="1"/>
</dbReference>
<evidence type="ECO:0000313" key="3">
    <source>
        <dbReference type="EMBL" id="MFD1928221.1"/>
    </source>
</evidence>
<sequence>MKWIKPTIAICVLLFFAVGVAACNSGEGEFSPQEVINTALKETDTPMSYYGEFTLQSNDDEGDYTAKEWVSKEGERRIEMTSVEGPEHMVVVNNGLNITMYDKASNSVQIMDMSEVDLHQISGQSPRQQAEKMLEMIKDSHELSIVGDEKIAGRDTYHISAKVKDTNTLFGDQELWVDKKTWMVLKSVSKSEQLVLTQEYTKIDFQHDLNKNVFVFDIPEGATVEAIDSESIAPKEATKEQVQEALGAYYQVPESNDLKLSTITFYEVLEERPEFSFDYMQNDIPAFSVTVFRETPDMESLDEMPNEDEIVIRGQKGSKLESGDFRLLNWEEAGLRYSVILENPMIEIDEVVKYLDDMKLVE</sequence>
<dbReference type="RefSeq" id="WP_381537366.1">
    <property type="nucleotide sequence ID" value="NZ_JBHUGI010000024.1"/>
</dbReference>
<dbReference type="InterPro" id="IPR029046">
    <property type="entry name" value="LolA/LolB/LppX"/>
</dbReference>
<dbReference type="SUPFAM" id="SSF89392">
    <property type="entry name" value="Prokaryotic lipoproteins and lipoprotein localization factors"/>
    <property type="match status" value="1"/>
</dbReference>
<comment type="caution">
    <text evidence="3">The sequence shown here is derived from an EMBL/GenBank/DDBJ whole genome shotgun (WGS) entry which is preliminary data.</text>
</comment>
<dbReference type="EMBL" id="JBHUGI010000024">
    <property type="protein sequence ID" value="MFD1928221.1"/>
    <property type="molecule type" value="Genomic_DNA"/>
</dbReference>
<evidence type="ECO:0000313" key="4">
    <source>
        <dbReference type="Proteomes" id="UP001597218"/>
    </source>
</evidence>